<dbReference type="Proteomes" id="UP000815677">
    <property type="component" value="Unassembled WGS sequence"/>
</dbReference>
<proteinExistence type="predicted"/>
<reference evidence="1" key="1">
    <citation type="submission" date="2014-09" db="EMBL/GenBank/DDBJ databases">
        <title>Genome sequence of the luminous mushroom Mycena chlorophos for searching fungal bioluminescence genes.</title>
        <authorList>
            <person name="Tanaka Y."/>
            <person name="Kasuga D."/>
            <person name="Oba Y."/>
            <person name="Hase S."/>
            <person name="Sato K."/>
            <person name="Oba Y."/>
            <person name="Sakakibara Y."/>
        </authorList>
    </citation>
    <scope>NUCLEOTIDE SEQUENCE</scope>
</reference>
<protein>
    <submittedName>
        <fullName evidence="1">Uncharacterized protein</fullName>
    </submittedName>
</protein>
<evidence type="ECO:0000313" key="2">
    <source>
        <dbReference type="Proteomes" id="UP000815677"/>
    </source>
</evidence>
<gene>
    <name evidence="1" type="ORF">MCHLO_01590</name>
</gene>
<dbReference type="EMBL" id="DF839494">
    <property type="protein sequence ID" value="GAT43931.1"/>
    <property type="molecule type" value="Genomic_DNA"/>
</dbReference>
<sequence length="255" mass="29376">MTPFGVARYSFASPVFMRVSAQQKMDASPMRCLVRALKLISLCVFTCMLEIEALIEKYDELTNKKAQETEVLVDERESHDKSLQALEAVIRFTTTAYNDSMTLADDCTLAQEDHDRKTAAAAARMARFHSLECWARKSVKKLTRPPKYSLNQIFLRTHRHRLLASHTQLQRRASNAYYAAVRRFTRRLDASLLNLQERNRHVSNIGRYHTTVVALKCVKNFFEDEARAMVDEHAAAIDDWLIYGTRLEVLLKGFN</sequence>
<organism evidence="1 2">
    <name type="scientific">Mycena chlorophos</name>
    <name type="common">Agaric fungus</name>
    <name type="synonym">Agaricus chlorophos</name>
    <dbReference type="NCBI Taxonomy" id="658473"/>
    <lineage>
        <taxon>Eukaryota</taxon>
        <taxon>Fungi</taxon>
        <taxon>Dikarya</taxon>
        <taxon>Basidiomycota</taxon>
        <taxon>Agaricomycotina</taxon>
        <taxon>Agaricomycetes</taxon>
        <taxon>Agaricomycetidae</taxon>
        <taxon>Agaricales</taxon>
        <taxon>Marasmiineae</taxon>
        <taxon>Mycenaceae</taxon>
        <taxon>Mycena</taxon>
    </lineage>
</organism>
<keyword evidence="2" id="KW-1185">Reference proteome</keyword>
<name>A0ABQ0L2D4_MYCCL</name>
<evidence type="ECO:0000313" key="1">
    <source>
        <dbReference type="EMBL" id="GAT43931.1"/>
    </source>
</evidence>
<accession>A0ABQ0L2D4</accession>